<sequence>MLLTGSKEPKLESWVTDKVFDRWSMAADEKSISFDESSMTMEKDFKVKPTVVLDQIQDVTNETFCDMKICPQFSTMDEGHRTGQFKLLDNTIKDAVEQCGIKRRGTYMVMIYSDTSVLVEIDDLYRFRLLLMENEDMERTSKRKSIDMERQCSVLENKDCRQKPINVSGLPKFYVNVFKDLASTDSSVREAMVEMTVTELHEEYNRLKNEDLVVLELDEKSFWVGPSDFEGSFDIRHSIDSLRDGVHIIKRLPKRFSRKYVFEDFKMPLVRWPNEKYHMEQTLPLISKHKGLKFTSQIETLGHKLICILQENGPFVALHLRCEMDMLAFLGCTHGYTVEKECGRVKECTHSFMSNEDQFNDGDVAKKQWTAFQYIPLGRTILGLADNIKSITKRDLEKYIHKHYSTAPRMVIVVFGAVKHEKVVEQVKKLFTKLSSNAVTVYQLVVYRPTTFTSFEVRIINDDVSLALFAVAFEGAS</sequence>
<evidence type="ECO:0000256" key="7">
    <source>
        <dbReference type="ARBA" id="ARBA00022968"/>
    </source>
</evidence>
<evidence type="ECO:0000256" key="2">
    <source>
        <dbReference type="ARBA" id="ARBA00004881"/>
    </source>
</evidence>
<dbReference type="Gene3D" id="3.30.830.10">
    <property type="entry name" value="Metalloenzyme, LuxS/M16 peptidase-like"/>
    <property type="match status" value="1"/>
</dbReference>
<keyword evidence="10" id="KW-0325">Glycoprotein</keyword>
<keyword evidence="11" id="KW-0294">Fucose metabolism</keyword>
<keyword evidence="4" id="KW-0328">Glycosyltransferase</keyword>
<dbReference type="InterPro" id="IPR019378">
    <property type="entry name" value="GDP-Fuc_O-FucTrfase"/>
</dbReference>
<proteinExistence type="inferred from homology"/>
<keyword evidence="7" id="KW-0735">Signal-anchor</keyword>
<gene>
    <name evidence="15" type="ORF">V6N12_058254</name>
</gene>
<keyword evidence="5" id="KW-0808">Transferase</keyword>
<dbReference type="EMBL" id="JBBPBM010000010">
    <property type="protein sequence ID" value="KAK8564671.1"/>
    <property type="molecule type" value="Genomic_DNA"/>
</dbReference>
<evidence type="ECO:0000256" key="6">
    <source>
        <dbReference type="ARBA" id="ARBA00022692"/>
    </source>
</evidence>
<evidence type="ECO:0000256" key="8">
    <source>
        <dbReference type="ARBA" id="ARBA00022989"/>
    </source>
</evidence>
<evidence type="ECO:0000313" key="15">
    <source>
        <dbReference type="EMBL" id="KAK8564671.1"/>
    </source>
</evidence>
<evidence type="ECO:0000256" key="5">
    <source>
        <dbReference type="ARBA" id="ARBA00022679"/>
    </source>
</evidence>
<evidence type="ECO:0000256" key="11">
    <source>
        <dbReference type="ARBA" id="ARBA00023253"/>
    </source>
</evidence>
<accession>A0ABR2ERM1</accession>
<evidence type="ECO:0000256" key="3">
    <source>
        <dbReference type="ARBA" id="ARBA00007737"/>
    </source>
</evidence>
<evidence type="ECO:0000256" key="9">
    <source>
        <dbReference type="ARBA" id="ARBA00023136"/>
    </source>
</evidence>
<dbReference type="Pfam" id="PF10250">
    <property type="entry name" value="O-FucT"/>
    <property type="match status" value="1"/>
</dbReference>
<dbReference type="InterPro" id="IPR007863">
    <property type="entry name" value="Peptidase_M16_C"/>
</dbReference>
<dbReference type="PANTHER" id="PTHR31741:SF51">
    <property type="entry name" value="RHAMNOGALACTURONAN I RHAMNOSYLTRANSFERASE 1"/>
    <property type="match status" value="1"/>
</dbReference>
<keyword evidence="6" id="KW-0812">Transmembrane</keyword>
<name>A0ABR2ERM1_9ROSI</name>
<feature type="domain" description="Peptidase M16 C-terminal" evidence="14">
    <location>
        <begin position="390"/>
        <end position="476"/>
    </location>
</feature>
<comment type="similarity">
    <text evidence="3">Belongs to the glycosyltransferase GT106 family.</text>
</comment>
<dbReference type="Pfam" id="PF05193">
    <property type="entry name" value="Peptidase_M16_C"/>
    <property type="match status" value="1"/>
</dbReference>
<comment type="pathway">
    <text evidence="2">Glycan metabolism.</text>
</comment>
<comment type="subcellular location">
    <subcellularLocation>
        <location evidence="1">Membrane</location>
        <topology evidence="1">Single-pass type II membrane protein</topology>
    </subcellularLocation>
</comment>
<dbReference type="Proteomes" id="UP001472677">
    <property type="component" value="Unassembled WGS sequence"/>
</dbReference>
<evidence type="ECO:0000259" key="14">
    <source>
        <dbReference type="Pfam" id="PF05193"/>
    </source>
</evidence>
<keyword evidence="8" id="KW-1133">Transmembrane helix</keyword>
<dbReference type="InterPro" id="IPR011249">
    <property type="entry name" value="Metalloenz_LuxS/M16"/>
</dbReference>
<protein>
    <recommendedName>
        <fullName evidence="13">O-fucosyltransferase family protein</fullName>
    </recommendedName>
</protein>
<keyword evidence="12" id="KW-0119">Carbohydrate metabolism</keyword>
<evidence type="ECO:0000313" key="16">
    <source>
        <dbReference type="Proteomes" id="UP001472677"/>
    </source>
</evidence>
<keyword evidence="9" id="KW-0472">Membrane</keyword>
<evidence type="ECO:0000256" key="12">
    <source>
        <dbReference type="ARBA" id="ARBA00023277"/>
    </source>
</evidence>
<dbReference type="SUPFAM" id="SSF63411">
    <property type="entry name" value="LuxS/MPP-like metallohydrolase"/>
    <property type="match status" value="1"/>
</dbReference>
<comment type="caution">
    <text evidence="15">The sequence shown here is derived from an EMBL/GenBank/DDBJ whole genome shotgun (WGS) entry which is preliminary data.</text>
</comment>
<evidence type="ECO:0000256" key="10">
    <source>
        <dbReference type="ARBA" id="ARBA00023180"/>
    </source>
</evidence>
<keyword evidence="16" id="KW-1185">Reference proteome</keyword>
<evidence type="ECO:0000256" key="1">
    <source>
        <dbReference type="ARBA" id="ARBA00004606"/>
    </source>
</evidence>
<dbReference type="PANTHER" id="PTHR31741">
    <property type="entry name" value="OS02G0726500 PROTEIN-RELATED"/>
    <property type="match status" value="1"/>
</dbReference>
<reference evidence="15 16" key="1">
    <citation type="journal article" date="2024" name="G3 (Bethesda)">
        <title>Genome assembly of Hibiscus sabdariffa L. provides insights into metabolisms of medicinal natural products.</title>
        <authorList>
            <person name="Kim T."/>
        </authorList>
    </citation>
    <scope>NUCLEOTIDE SEQUENCE [LARGE SCALE GENOMIC DNA]</scope>
    <source>
        <strain evidence="15">TK-2024</strain>
        <tissue evidence="15">Old leaves</tissue>
    </source>
</reference>
<organism evidence="15 16">
    <name type="scientific">Hibiscus sabdariffa</name>
    <name type="common">roselle</name>
    <dbReference type="NCBI Taxonomy" id="183260"/>
    <lineage>
        <taxon>Eukaryota</taxon>
        <taxon>Viridiplantae</taxon>
        <taxon>Streptophyta</taxon>
        <taxon>Embryophyta</taxon>
        <taxon>Tracheophyta</taxon>
        <taxon>Spermatophyta</taxon>
        <taxon>Magnoliopsida</taxon>
        <taxon>eudicotyledons</taxon>
        <taxon>Gunneridae</taxon>
        <taxon>Pentapetalae</taxon>
        <taxon>rosids</taxon>
        <taxon>malvids</taxon>
        <taxon>Malvales</taxon>
        <taxon>Malvaceae</taxon>
        <taxon>Malvoideae</taxon>
        <taxon>Hibiscus</taxon>
    </lineage>
</organism>
<evidence type="ECO:0000256" key="13">
    <source>
        <dbReference type="ARBA" id="ARBA00030350"/>
    </source>
</evidence>
<evidence type="ECO:0000256" key="4">
    <source>
        <dbReference type="ARBA" id="ARBA00022676"/>
    </source>
</evidence>